<dbReference type="InterPro" id="IPR016024">
    <property type="entry name" value="ARM-type_fold"/>
</dbReference>
<comment type="function">
    <text evidence="1">May play a role in microtubule-mediated transport or vesicle function.</text>
</comment>
<evidence type="ECO:0000256" key="5">
    <source>
        <dbReference type="ARBA" id="ARBA00022490"/>
    </source>
</evidence>
<keyword evidence="9" id="KW-1185">Reference proteome</keyword>
<dbReference type="InterPro" id="IPR048413">
    <property type="entry name" value="Htt_C-HEAT_rpt"/>
</dbReference>
<dbReference type="Gene3D" id="1.25.10.10">
    <property type="entry name" value="Leucine-rich Repeat Variant"/>
    <property type="match status" value="1"/>
</dbReference>
<evidence type="ECO:0000256" key="7">
    <source>
        <dbReference type="SAM" id="MobiDB-lite"/>
    </source>
</evidence>
<feature type="compositionally biased region" description="Polar residues" evidence="7">
    <location>
        <begin position="364"/>
        <end position="378"/>
    </location>
</feature>
<comment type="subcellular location">
    <subcellularLocation>
        <location evidence="3">Cytoplasm</location>
    </subcellularLocation>
    <subcellularLocation>
        <location evidence="2">Nucleus</location>
    </subcellularLocation>
</comment>
<dbReference type="Pfam" id="PF20927">
    <property type="entry name" value="Htt_C-HEAT"/>
    <property type="match status" value="1"/>
</dbReference>
<dbReference type="SUPFAM" id="SSF48371">
    <property type="entry name" value="ARM repeat"/>
    <property type="match status" value="2"/>
</dbReference>
<feature type="region of interest" description="Disordered" evidence="7">
    <location>
        <begin position="755"/>
        <end position="780"/>
    </location>
</feature>
<dbReference type="InterPro" id="IPR024613">
    <property type="entry name" value="Huntingtin_N_HEAT_rpt-2"/>
</dbReference>
<feature type="region of interest" description="Disordered" evidence="7">
    <location>
        <begin position="600"/>
        <end position="648"/>
    </location>
</feature>
<feature type="compositionally biased region" description="Polar residues" evidence="7">
    <location>
        <begin position="631"/>
        <end position="648"/>
    </location>
</feature>
<dbReference type="Pfam" id="PF20926">
    <property type="entry name" value="Htt_N-HEAT_1"/>
    <property type="match status" value="1"/>
</dbReference>
<feature type="compositionally biased region" description="Low complexity" evidence="7">
    <location>
        <begin position="875"/>
        <end position="888"/>
    </location>
</feature>
<dbReference type="OMA" id="KIACFQQ"/>
<dbReference type="InterPro" id="IPR048411">
    <property type="entry name" value="Htt_N_HEAT_rpt-1"/>
</dbReference>
<evidence type="ECO:0000313" key="8">
    <source>
        <dbReference type="EMBL" id="CAD7089961.1"/>
    </source>
</evidence>
<dbReference type="FunCoup" id="A0A7R8V0I1">
    <property type="interactions" value="1482"/>
</dbReference>
<dbReference type="EMBL" id="LR899013">
    <property type="protein sequence ID" value="CAD7089961.1"/>
    <property type="molecule type" value="Genomic_DNA"/>
</dbReference>
<dbReference type="PANTHER" id="PTHR10170">
    <property type="entry name" value="HUNTINGTON DISEASE PROTEIN"/>
    <property type="match status" value="1"/>
</dbReference>
<evidence type="ECO:0000256" key="2">
    <source>
        <dbReference type="ARBA" id="ARBA00004123"/>
    </source>
</evidence>
<dbReference type="InterPro" id="IPR011989">
    <property type="entry name" value="ARM-like"/>
</dbReference>
<feature type="region of interest" description="Disordered" evidence="7">
    <location>
        <begin position="358"/>
        <end position="378"/>
    </location>
</feature>
<gene>
    <name evidence="8" type="ORF">HERILL_LOCUS12478</name>
</gene>
<evidence type="ECO:0000256" key="4">
    <source>
        <dbReference type="ARBA" id="ARBA00007153"/>
    </source>
</evidence>
<keyword evidence="6" id="KW-0539">Nucleus</keyword>
<dbReference type="GO" id="GO:0005737">
    <property type="term" value="C:cytoplasm"/>
    <property type="evidence" value="ECO:0007669"/>
    <property type="project" value="UniProtKB-SubCell"/>
</dbReference>
<reference evidence="8 9" key="1">
    <citation type="submission" date="2020-11" db="EMBL/GenBank/DDBJ databases">
        <authorList>
            <person name="Wallbank WR R."/>
            <person name="Pardo Diaz C."/>
            <person name="Kozak K."/>
            <person name="Martin S."/>
            <person name="Jiggins C."/>
            <person name="Moest M."/>
            <person name="Warren A I."/>
            <person name="Generalovic N T."/>
            <person name="Byers J.R.P. K."/>
            <person name="Montejo-Kovacevich G."/>
            <person name="Yen C E."/>
        </authorList>
    </citation>
    <scope>NUCLEOTIDE SEQUENCE [LARGE SCALE GENOMIC DNA]</scope>
</reference>
<evidence type="ECO:0008006" key="10">
    <source>
        <dbReference type="Google" id="ProtNLM"/>
    </source>
</evidence>
<dbReference type="InterPro" id="IPR028426">
    <property type="entry name" value="Huntingtin_fam"/>
</dbReference>
<comment type="similarity">
    <text evidence="4">Belongs to the huntingtin family.</text>
</comment>
<dbReference type="GO" id="GO:0005634">
    <property type="term" value="C:nucleus"/>
    <property type="evidence" value="ECO:0007669"/>
    <property type="project" value="UniProtKB-SubCell"/>
</dbReference>
<evidence type="ECO:0000313" key="9">
    <source>
        <dbReference type="Proteomes" id="UP000594454"/>
    </source>
</evidence>
<dbReference type="Pfam" id="PF12372">
    <property type="entry name" value="Htt_N-HEAT"/>
    <property type="match status" value="2"/>
</dbReference>
<sequence length="3432" mass="388003">MEKLTVMSNFVKSVEALRNTECSRKEKLQNFHHISESLASPSMFSSENYGRHFSSGISVLLLFCEDLDSVVRMSAEENLNKIIRSVENTRLSRVLLDLYNEIKKNGNQKSLRICLNLFAYYCPRMKEKTVKWYALKLLPCLQVIARRKETLLLETLSEFVKCFSEHLQICLNDNETMKLIEIFLSDIVSDCAVKRRCSAQSCIYLLKGSRNKEVMAKKILTKTLDYLQKGDLSVNTVVGVFGFLRLLLPIIVSSSECESKQIIEIYDLCLHFLNNCNHSIINASLEVINAILSGLSPELKEVCINNGIHQNDFLKKRKSLKNQIFQLRHAEMTCSASASASVTSTMISSTIADKDKGCGDGAGLNQQQGHASGKSSTETIKDAFKSRKKGWGDGDGTDEQLTGGVSGIDAGHIMVEDAGQDSVSSSSTNEIKINDESTTIGESSTPTKFCKVVVDNVDDGSDSRSLANANKMTSTSTSSTLAALPGTITTVPQINEPQEEGYLHSSEDKSQILSDVDNESFNSIDFESEITIGIGNDGIDYELKEDKENKESGDRKSRERNKEKDEEKADVKSIKSADSIGAFFNNLLSHSNAETMTKLFRPSTKTSAAASTEHPSSSPSSSSSASRLKAKQTSDTGGMESKSQPTMKYTSTVPMTLVTSSGGGLGNLGMATLTLEDDAISLESINSHISLGSHVSQQSRNEQDLMLAAGNDSEIEGKSDRAVWYEVVEASLVDQEPQTSSQEIRGNEITLATSTKANSQYQGDRREFPQSPRKGDYSDVGSSNVFDDAANLHLKIGKIYEQNIIHYTVRLIASKFLLSGVSGGLLSDTVVRVSIKSLSLAVLASCIELKPEVLHLPLELDREEASPSDVSPDTSNENSSGSNSASDFYSALPTEDLLSEKLEAENPPEENLLEIKDDHFGECTNPYLFDSVLSKSADQALLAPLKNTLMAKELGCDGNNKKNDSRSKLNQQLEQILSKSEIIESKSHTDANMKQHPWSHRMQKIQSASMGCASPLKKSLLFDTEANQDIETEAREQKELHPAEHKKLDENKMDINTPDWFSAKTDMVNPASTTPPDCIQLHYHQSGFHKGQEHYHDGKRQFIHDIFLYSNHSDPVLRGNMQMIACNFAKACLTGLSRSGESRLANMMQSEERGNQTGSYGWLDIDKLLHILLKGFQDEIHTVIIQALTFFDKIFGLLMWNYYIEQKRSKDKGDEKIIGADNSNDSTIRTENFFDKSPELMQKGQVTPKLLLNQLELCFANRYWLVQNKYADVVSNLDFEAIQEYYDDDLAVTYEDIFLQQLLQLLGDDDARVRDHVAACLCDYIRKKPIVTMDKMKGNEFDRKLLEEFLMQRVFRGMSESLCEVLKGGRFTNEKSCSLLSRVLFLLTNKLMDLDKKNMQLGIINTIRVLLGEFNPIDHLHVWNEFNILEICLCFMIQNLTTAMDIHVQIGLIEINTKLLSANLLSGNNVHPPQLVDNLCEHVMRILSIYYYLFSSQKPPMLSTKTQKTELLFANVKDSSVHHVEDLSSDYLYVKLYGVLKAAYGNYKISTNQDSGNKFMSLVATCLRSLSALLEFKQNTNGPSSSVKLIEDILQYLTVIVNYSPIETINCLRQLLKFLFCRNYGNRKVEYENFLKLYFVVRNCGWQGNYLDADVDKVAAGNVLEAAVERKCGDCSQEKSAQGGDDERRLKDRKDFVCSGDRFNLSELFASAISFPLSKSKLEEDCAKHIKLFERLVIYCLTLFMKSNAVVQSAILDMLSELLDYNVTYSILDSKNIIFDQVENNIEIIENGTARNSKILIQSMIRFLVKLTKQCDRKLISIPKIISITNNLFTNNTLRECSVIALRELAFEMFFKHPNSPERSSNLKEMNAEREVILRMLEQYIDSIDCQKMLAILLLWARAWKSQTMSPDEMRSVTAVVASQDPESVPKDTSPESPTESLSVVIQERAILSIIVGALQIDAITANTSETYFVLDAIFANCDKGVILTSDLFEPLLELFVTKNVENLKNLSHAVIILDNVILKTEEIYLLNHVKLLFSKNNIQLDCVKSTPDGSKAEFITASSEQLGTCGSQTAGYSGGIVSVTNIFDGEINYFVKVLYSMLETSFSTSIERSYDADYISLTSKYIRLVTEVAMKFEKMRDPLRTLLTRNNTVYEKLETSPENLEQVRVDILTLLCELCLGRDEGDSSSSNSSSFCLTLQPRSILQCIQKIKKTNGQKVVLNRVFEKFKDINWWMTEDIKVLLSVELLQAFLAVETKLKRALAEHPTYCRVLMERLLLLPRSFCKNILHSILDLISKVNINASLLKLKFLWSLFVDDSSVINRSPQKLIQLHFDNELQSLKSRLQRGDCKEYCSTNNDAVNILKEISTSGNGLHFNKLSLSTQNTLERLLRLFINGGRLKNDDAGSIECSYERLDDGKVSEFQQEINEKWLIQQVINISSHSDPKALAKVLMDFKSEIKLKTIFNAETFCSKDILAPCLDVAFHTMITSFQNNCVQYNPHINYMNINPLLRVTLQTFLRNLQFVIDQEDHQISLENLAIPTLSLMKNLRKLENISLLYIQLPAIEKFVHDQLLKSQVPIEKLLIEYGACVASHLKEQFNSEMTKGKVIRTETHVFLECVDEIFKQKFVWVEVNKPQKYEKHLNVILDMLHAAMTNAISNTIFYKQCWLQQQGAELTHFDADGEDGYVNKDTKDVADSDNQSLRMRKVIFLAKLMECSLNGSDNKVIYSRQSMDILKSLTVTILRTSYYYGLAVVPYELFQTLKYDTKGCSYAKLPSIPVDHLSDLDTLQKFIRRLSFFGFSTRQQFEEYFMTFLLLINRKYDANMVDEQEQFLIKDACLTVIMELLIMCKTFPVVGNKVSKFHHSIRWQRIKCRNNISLKKLHKIQLIIPGSNVFYHPNLERDLSVICHDSIIGTNYFLPNQYELNHVWQQMEPLSNEGLNMGSGGITTGGLDRASGNIGLGDIDEIKEDTSGIDLKSSCQLIFDVFTQIIEHNHMLVLPNLVKFCEICDNREHIRWIKNTVMRLQEQIPFDDTISHHYIIYLLCRTQSILVPSFAELSHLCSIISTYLKSTHIFIRNATLHGLLCLLECCSKTSTTLGKLSEELCLLREIIVGYIAHHGIIDESSTMFSDMHTKLVWTLNFSLIEMTTKFVPECHLLSNTIISANNLLKRTTNEAIYLCIIHGLERIMVVSTPQKPFCDKIEKLALELVKVENERFSLPALKLLLSCVYIGSSKQLETTEHSNGIVQDDPEIIAQQTEKVDVLLHRIKSSTSSAARIYGEVLCQIVRDLVPPNEILTKVIKEFLAINQPHCEVIARIVYQVFRSCIDSSFLRMLQDWLICSLPNFLTLPPENGVWCLTIIFLSSSINLDLIKLFPFALNNSKVFGDIKTLLFIISARDFYIKLNTEQKTRFRDIFKNCELDIYIDMLKCL</sequence>
<feature type="compositionally biased region" description="Low complexity" evidence="7">
    <location>
        <begin position="606"/>
        <end position="626"/>
    </location>
</feature>
<accession>A0A7R8V0I1</accession>
<protein>
    <recommendedName>
        <fullName evidence="10">Huntingtin</fullName>
    </recommendedName>
</protein>
<dbReference type="InParanoid" id="A0A7R8V0I1"/>
<evidence type="ECO:0000256" key="3">
    <source>
        <dbReference type="ARBA" id="ARBA00004496"/>
    </source>
</evidence>
<evidence type="ECO:0000256" key="1">
    <source>
        <dbReference type="ARBA" id="ARBA00002907"/>
    </source>
</evidence>
<feature type="region of interest" description="Disordered" evidence="7">
    <location>
        <begin position="386"/>
        <end position="405"/>
    </location>
</feature>
<name>A0A7R8V0I1_HERIL</name>
<feature type="compositionally biased region" description="Basic and acidic residues" evidence="7">
    <location>
        <begin position="763"/>
        <end position="777"/>
    </location>
</feature>
<organism evidence="8 9">
    <name type="scientific">Hermetia illucens</name>
    <name type="common">Black soldier fly</name>
    <dbReference type="NCBI Taxonomy" id="343691"/>
    <lineage>
        <taxon>Eukaryota</taxon>
        <taxon>Metazoa</taxon>
        <taxon>Ecdysozoa</taxon>
        <taxon>Arthropoda</taxon>
        <taxon>Hexapoda</taxon>
        <taxon>Insecta</taxon>
        <taxon>Pterygota</taxon>
        <taxon>Neoptera</taxon>
        <taxon>Endopterygota</taxon>
        <taxon>Diptera</taxon>
        <taxon>Brachycera</taxon>
        <taxon>Stratiomyomorpha</taxon>
        <taxon>Stratiomyidae</taxon>
        <taxon>Hermetiinae</taxon>
        <taxon>Hermetia</taxon>
    </lineage>
</organism>
<dbReference type="PANTHER" id="PTHR10170:SF10">
    <property type="entry name" value="HUNTINGTIN"/>
    <property type="match status" value="1"/>
</dbReference>
<dbReference type="OrthoDB" id="10065698at2759"/>
<evidence type="ECO:0000256" key="6">
    <source>
        <dbReference type="ARBA" id="ARBA00023242"/>
    </source>
</evidence>
<feature type="region of interest" description="Disordered" evidence="7">
    <location>
        <begin position="863"/>
        <end position="888"/>
    </location>
</feature>
<feature type="region of interest" description="Disordered" evidence="7">
    <location>
        <begin position="543"/>
        <end position="572"/>
    </location>
</feature>
<proteinExistence type="inferred from homology"/>
<keyword evidence="5" id="KW-0963">Cytoplasm</keyword>
<dbReference type="Proteomes" id="UP000594454">
    <property type="component" value="Chromosome 5"/>
</dbReference>